<dbReference type="EMBL" id="ML121532">
    <property type="protein sequence ID" value="RPB27044.1"/>
    <property type="molecule type" value="Genomic_DNA"/>
</dbReference>
<protein>
    <submittedName>
        <fullName evidence="2">Uncharacterized protein</fullName>
    </submittedName>
</protein>
<keyword evidence="1" id="KW-0472">Membrane</keyword>
<dbReference type="InParanoid" id="A0A3N4LVW1"/>
<evidence type="ECO:0000313" key="2">
    <source>
        <dbReference type="EMBL" id="RPB27044.1"/>
    </source>
</evidence>
<accession>A0A3N4LVW1</accession>
<evidence type="ECO:0000313" key="3">
    <source>
        <dbReference type="Proteomes" id="UP000267821"/>
    </source>
</evidence>
<keyword evidence="3" id="KW-1185">Reference proteome</keyword>
<evidence type="ECO:0000256" key="1">
    <source>
        <dbReference type="SAM" id="Phobius"/>
    </source>
</evidence>
<keyword evidence="1" id="KW-0812">Transmembrane</keyword>
<name>A0A3N4LVW1_9PEZI</name>
<reference evidence="2 3" key="1">
    <citation type="journal article" date="2018" name="Nat. Ecol. Evol.">
        <title>Pezizomycetes genomes reveal the molecular basis of ectomycorrhizal truffle lifestyle.</title>
        <authorList>
            <person name="Murat C."/>
            <person name="Payen T."/>
            <person name="Noel B."/>
            <person name="Kuo A."/>
            <person name="Morin E."/>
            <person name="Chen J."/>
            <person name="Kohler A."/>
            <person name="Krizsan K."/>
            <person name="Balestrini R."/>
            <person name="Da Silva C."/>
            <person name="Montanini B."/>
            <person name="Hainaut M."/>
            <person name="Levati E."/>
            <person name="Barry K.W."/>
            <person name="Belfiori B."/>
            <person name="Cichocki N."/>
            <person name="Clum A."/>
            <person name="Dockter R.B."/>
            <person name="Fauchery L."/>
            <person name="Guy J."/>
            <person name="Iotti M."/>
            <person name="Le Tacon F."/>
            <person name="Lindquist E.A."/>
            <person name="Lipzen A."/>
            <person name="Malagnac F."/>
            <person name="Mello A."/>
            <person name="Molinier V."/>
            <person name="Miyauchi S."/>
            <person name="Poulain J."/>
            <person name="Riccioni C."/>
            <person name="Rubini A."/>
            <person name="Sitrit Y."/>
            <person name="Splivallo R."/>
            <person name="Traeger S."/>
            <person name="Wang M."/>
            <person name="Zifcakova L."/>
            <person name="Wipf D."/>
            <person name="Zambonelli A."/>
            <person name="Paolocci F."/>
            <person name="Nowrousian M."/>
            <person name="Ottonello S."/>
            <person name="Baldrian P."/>
            <person name="Spatafora J.W."/>
            <person name="Henrissat B."/>
            <person name="Nagy L.G."/>
            <person name="Aury J.M."/>
            <person name="Wincker P."/>
            <person name="Grigoriev I.V."/>
            <person name="Bonfante P."/>
            <person name="Martin F.M."/>
        </authorList>
    </citation>
    <scope>NUCLEOTIDE SEQUENCE [LARGE SCALE GENOMIC DNA]</scope>
    <source>
        <strain evidence="2 3">ATCC MYA-4762</strain>
    </source>
</reference>
<gene>
    <name evidence="2" type="ORF">L211DRAFT_846596</name>
</gene>
<feature type="transmembrane region" description="Helical" evidence="1">
    <location>
        <begin position="6"/>
        <end position="27"/>
    </location>
</feature>
<dbReference type="Proteomes" id="UP000267821">
    <property type="component" value="Unassembled WGS sequence"/>
</dbReference>
<sequence length="138" mass="15870">MEDRRFLIRSLATLVLIVLPTTLVVVFKWSSSSRSCLQVCWDSYTSWGLECRSGIVIEVECIELIFPDHTSDSHTLTPQHDRYHKFGWRSRESWAQTHKLIEYVPSGYLGLIMVSNSPSIHYFYGSPLPALFQASESK</sequence>
<organism evidence="2 3">
    <name type="scientific">Terfezia boudieri ATCC MYA-4762</name>
    <dbReference type="NCBI Taxonomy" id="1051890"/>
    <lineage>
        <taxon>Eukaryota</taxon>
        <taxon>Fungi</taxon>
        <taxon>Dikarya</taxon>
        <taxon>Ascomycota</taxon>
        <taxon>Pezizomycotina</taxon>
        <taxon>Pezizomycetes</taxon>
        <taxon>Pezizales</taxon>
        <taxon>Pezizaceae</taxon>
        <taxon>Terfezia</taxon>
    </lineage>
</organism>
<proteinExistence type="predicted"/>
<dbReference type="AlphaFoldDB" id="A0A3N4LVW1"/>
<keyword evidence="1" id="KW-1133">Transmembrane helix</keyword>